<dbReference type="SUPFAM" id="SSF57938">
    <property type="entry name" value="DnaJ/Hsp40 cysteine-rich domain"/>
    <property type="match status" value="1"/>
</dbReference>
<dbReference type="EMBL" id="KX976485">
    <property type="protein sequence ID" value="APB62515.1"/>
    <property type="molecule type" value="Genomic_DNA"/>
</dbReference>
<proteinExistence type="predicted"/>
<protein>
    <submittedName>
        <fullName evidence="1">Uncharacterized protein</fullName>
    </submittedName>
</protein>
<organism evidence="1">
    <name type="scientific">Enterococcus avium</name>
    <name type="common">Streptococcus avium</name>
    <dbReference type="NCBI Taxonomy" id="33945"/>
    <lineage>
        <taxon>Bacteria</taxon>
        <taxon>Bacillati</taxon>
        <taxon>Bacillota</taxon>
        <taxon>Bacilli</taxon>
        <taxon>Lactobacillales</taxon>
        <taxon>Enterococcaceae</taxon>
        <taxon>Enterococcus</taxon>
    </lineage>
</organism>
<accession>A0A286KC72</accession>
<evidence type="ECO:0000313" key="1">
    <source>
        <dbReference type="EMBL" id="APB62515.1"/>
    </source>
</evidence>
<sequence>MFTSADEKVIEQKEPDRNGTINGIKRIVCNRCNGSGSFKYVSMGRLTCGVCFKCNGLGYVDKKFKIMTPEYRAKRDKINLCNQQKAEEKRIAKELERLYWQIKQKGFDQQIIYIVNEPDTYVIKDDLKSAGALYDDVIGWYFLNAVKHFSTEMVLTQDIYEIKNSELIYKQTYLDKSIQTEGEFLFSVGDSFELVVTYSKYERIDNPFAYKAYIYFYEFLDESGNLFIWKTSKNEIDVVQGEKICIKARLKDHKEWKKRNKVIRQNMIKNVRIIKDYK</sequence>
<reference evidence="1" key="1">
    <citation type="journal article" date="2017" name="Front. Microbiol.">
        <title>Identification of Novel Conjugative Plasmids with Multiple Copies of fosB that Confer High-Level Fosfomycin Resistance to Vancomycin-Resistant Enterococci.</title>
        <authorList>
            <person name="Sun L."/>
            <person name="Zhang P."/>
            <person name="Qu T."/>
            <person name="Chen Y."/>
            <person name="Hua X."/>
            <person name="Shi K."/>
            <person name="Yu Y."/>
        </authorList>
    </citation>
    <scope>NUCLEOTIDE SEQUENCE</scope>
    <source>
        <strain evidence="1">19081</strain>
        <plasmid evidence="1">pEA19081</plasmid>
    </source>
</reference>
<dbReference type="AlphaFoldDB" id="A0A286KC72"/>
<dbReference type="RefSeq" id="WP_010723774.1">
    <property type="nucleotide sequence ID" value="NZ_KX976485.1"/>
</dbReference>
<name>A0A286KC72_ENTAV</name>
<gene>
    <name evidence="1" type="ORF">pEA19081_p19</name>
</gene>
<dbReference type="InterPro" id="IPR036410">
    <property type="entry name" value="HSP_DnaJ_Cys-rich_dom_sf"/>
</dbReference>
<keyword evidence="1" id="KW-0614">Plasmid</keyword>
<geneLocation type="plasmid" evidence="1">
    <name>pEA19081</name>
</geneLocation>